<dbReference type="InterPro" id="IPR036075">
    <property type="entry name" value="ARMT-1-like_metal-bd_sf"/>
</dbReference>
<dbReference type="KEGG" id="ddu:GF1_05870"/>
<reference evidence="2" key="1">
    <citation type="submission" date="2020-12" db="EMBL/GenBank/DDBJ databases">
        <title>Desulfobium dissulfuricans gen. nov., sp. nov., a novel mesophilic, sulfate-reducing bacterium isolated from a deep-sea hydrothermal vent.</title>
        <authorList>
            <person name="Hashimoto Y."/>
            <person name="Tame A."/>
            <person name="Sawayama S."/>
            <person name="Miyazaki J."/>
            <person name="Takai K."/>
            <person name="Nakagawa S."/>
        </authorList>
    </citation>
    <scope>NUCLEOTIDE SEQUENCE</scope>
    <source>
        <strain evidence="2">GF1</strain>
    </source>
</reference>
<evidence type="ECO:0000313" key="3">
    <source>
        <dbReference type="Proteomes" id="UP001063350"/>
    </source>
</evidence>
<keyword evidence="3" id="KW-1185">Reference proteome</keyword>
<proteinExistence type="predicted"/>
<dbReference type="SUPFAM" id="SSF111321">
    <property type="entry name" value="AF1104-like"/>
    <property type="match status" value="1"/>
</dbReference>
<evidence type="ECO:0000259" key="1">
    <source>
        <dbReference type="Pfam" id="PF01937"/>
    </source>
</evidence>
<dbReference type="RefSeq" id="WP_267928125.1">
    <property type="nucleotide sequence ID" value="NZ_AP024233.1"/>
</dbReference>
<dbReference type="Proteomes" id="UP001063350">
    <property type="component" value="Chromosome"/>
</dbReference>
<feature type="domain" description="Damage-control phosphatase ARMT1-like metal-binding" evidence="1">
    <location>
        <begin position="5"/>
        <end position="271"/>
    </location>
</feature>
<sequence length="295" mass="32159">MDTTLDCLVCFMRQALTTARLSTRDSLLQRRVVNEAGALLSRIDFGLTPPENAVDLYQMIARLTGVEDPFADLKAQGNELALAMRDTVREQIRMAPDPLLAAVRFAIGGNIIDYAAQHSFDVDATMAACLVSPFLLDSTPALVAALDRKPEVLYLADNAGEIVFDGLLVEELLRRDCRVTLVVREGAIINDATMDDVRACGLDGLCPVITSGAVCPGTPLARCSSEFRELFHRADLIISKGMGNYETLSDVVAPLFFLFTVKCQVVAEDIRRRMSLAPGSVKGEGEMVVMEQKQS</sequence>
<dbReference type="Gene3D" id="1.10.285.20">
    <property type="entry name" value="Uncharacterised protein PF01937, DUF89, domain 2"/>
    <property type="match status" value="1"/>
</dbReference>
<dbReference type="InterPro" id="IPR014444">
    <property type="entry name" value="PH1575-like"/>
</dbReference>
<dbReference type="AlphaFoldDB" id="A0A915U8P6"/>
<organism evidence="2 3">
    <name type="scientific">Desulfolithobacter dissulfuricans</name>
    <dbReference type="NCBI Taxonomy" id="2795293"/>
    <lineage>
        <taxon>Bacteria</taxon>
        <taxon>Pseudomonadati</taxon>
        <taxon>Thermodesulfobacteriota</taxon>
        <taxon>Desulfobulbia</taxon>
        <taxon>Desulfobulbales</taxon>
        <taxon>Desulfobulbaceae</taxon>
        <taxon>Desulfolithobacter</taxon>
    </lineage>
</organism>
<dbReference type="EMBL" id="AP024233">
    <property type="protein sequence ID" value="BCO08211.1"/>
    <property type="molecule type" value="Genomic_DNA"/>
</dbReference>
<accession>A0A915U8P6</accession>
<dbReference type="Pfam" id="PF01937">
    <property type="entry name" value="ARMT1-like_dom"/>
    <property type="match status" value="1"/>
</dbReference>
<dbReference type="InterPro" id="IPR002791">
    <property type="entry name" value="ARMT1-like_metal-bd"/>
</dbReference>
<dbReference type="Gene3D" id="3.40.50.10880">
    <property type="entry name" value="Uncharacterised protein PF01937, DUF89, domain 3"/>
    <property type="match status" value="1"/>
</dbReference>
<evidence type="ECO:0000313" key="2">
    <source>
        <dbReference type="EMBL" id="BCO08211.1"/>
    </source>
</evidence>
<gene>
    <name evidence="2" type="ORF">GF1_05870</name>
</gene>
<name>A0A915U8P6_9BACT</name>
<protein>
    <recommendedName>
        <fullName evidence="1">Damage-control phosphatase ARMT1-like metal-binding domain-containing protein</fullName>
    </recommendedName>
</protein>
<dbReference type="PIRSF" id="PIRSF006593">
    <property type="entry name" value="UCP006593"/>
    <property type="match status" value="1"/>
</dbReference>